<evidence type="ECO:0000313" key="2">
    <source>
        <dbReference type="Proteomes" id="UP000178186"/>
    </source>
</evidence>
<sequence>MLKIISIVIIIGVVGVVVFAAYMRETNPLSAYESKILQIGDAKIKVLIADTQEKRTKGLMGVTELVADVGMLFVFPDASPRTFWNKNTLIPLDLIWIASGRVVGVSSLPSITQSGNQIISLPSPNAVDWVLEVNAGWASARGIEAGKKVEQVK</sequence>
<evidence type="ECO:0000313" key="1">
    <source>
        <dbReference type="EMBL" id="OGZ56681.1"/>
    </source>
</evidence>
<organism evidence="1 2">
    <name type="scientific">Candidatus Ryanbacteria bacterium RIFCSPLOWO2_02_FULL_45_11c</name>
    <dbReference type="NCBI Taxonomy" id="1802128"/>
    <lineage>
        <taxon>Bacteria</taxon>
        <taxon>Candidatus Ryaniibacteriota</taxon>
    </lineage>
</organism>
<dbReference type="Gene3D" id="2.60.120.1140">
    <property type="entry name" value="Protein of unknown function DUF192"/>
    <property type="match status" value="1"/>
</dbReference>
<dbReference type="InterPro" id="IPR038695">
    <property type="entry name" value="Saro_0823-like_sf"/>
</dbReference>
<dbReference type="PANTHER" id="PTHR37953">
    <property type="entry name" value="UPF0127 PROTEIN MJ1496"/>
    <property type="match status" value="1"/>
</dbReference>
<dbReference type="PANTHER" id="PTHR37953:SF1">
    <property type="entry name" value="UPF0127 PROTEIN MJ1496"/>
    <property type="match status" value="1"/>
</dbReference>
<accession>A0A1G2H364</accession>
<dbReference type="Pfam" id="PF02643">
    <property type="entry name" value="DUF192"/>
    <property type="match status" value="1"/>
</dbReference>
<name>A0A1G2H364_9BACT</name>
<proteinExistence type="predicted"/>
<dbReference type="InterPro" id="IPR003795">
    <property type="entry name" value="DUF192"/>
</dbReference>
<comment type="caution">
    <text evidence="1">The sequence shown here is derived from an EMBL/GenBank/DDBJ whole genome shotgun (WGS) entry which is preliminary data.</text>
</comment>
<gene>
    <name evidence="1" type="ORF">A3H64_02995</name>
</gene>
<dbReference type="EMBL" id="MHNY01000006">
    <property type="protein sequence ID" value="OGZ56681.1"/>
    <property type="molecule type" value="Genomic_DNA"/>
</dbReference>
<protein>
    <recommendedName>
        <fullName evidence="3">DUF192 domain-containing protein</fullName>
    </recommendedName>
</protein>
<reference evidence="1 2" key="1">
    <citation type="journal article" date="2016" name="Nat. Commun.">
        <title>Thousands of microbial genomes shed light on interconnected biogeochemical processes in an aquifer system.</title>
        <authorList>
            <person name="Anantharaman K."/>
            <person name="Brown C.T."/>
            <person name="Hug L.A."/>
            <person name="Sharon I."/>
            <person name="Castelle C.J."/>
            <person name="Probst A.J."/>
            <person name="Thomas B.C."/>
            <person name="Singh A."/>
            <person name="Wilkins M.J."/>
            <person name="Karaoz U."/>
            <person name="Brodie E.L."/>
            <person name="Williams K.H."/>
            <person name="Hubbard S.S."/>
            <person name="Banfield J.F."/>
        </authorList>
    </citation>
    <scope>NUCLEOTIDE SEQUENCE [LARGE SCALE GENOMIC DNA]</scope>
</reference>
<evidence type="ECO:0008006" key="3">
    <source>
        <dbReference type="Google" id="ProtNLM"/>
    </source>
</evidence>
<dbReference type="Proteomes" id="UP000178186">
    <property type="component" value="Unassembled WGS sequence"/>
</dbReference>
<dbReference type="AlphaFoldDB" id="A0A1G2H364"/>